<reference evidence="2" key="1">
    <citation type="journal article" date="2019" name="Int. J. Syst. Evol. Microbiol.">
        <title>The Global Catalogue of Microorganisms (GCM) 10K type strain sequencing project: providing services to taxonomists for standard genome sequencing and annotation.</title>
        <authorList>
            <consortium name="The Broad Institute Genomics Platform"/>
            <consortium name="The Broad Institute Genome Sequencing Center for Infectious Disease"/>
            <person name="Wu L."/>
            <person name="Ma J."/>
        </authorList>
    </citation>
    <scope>NUCLEOTIDE SEQUENCE [LARGE SCALE GENOMIC DNA]</scope>
    <source>
        <strain evidence="2">Q85</strain>
    </source>
</reference>
<sequence length="190" mass="20519">MVAGVVIARNLDSAVDALGLSSLLTKAPAAIASVDALILDKWVLATSTLIVGITIGDWIVRRSLSFEQRPERLPLAWLSRRTASVRRALLHPNTYGRLFDMPLELATLDQALTTHGFPSLPSIDPASNRIGETVDYLTVIGKLSPETIDRARARATVLVATLAQSDTSPPAPPLRASRLREALKALVEPR</sequence>
<evidence type="ECO:0008006" key="3">
    <source>
        <dbReference type="Google" id="ProtNLM"/>
    </source>
</evidence>
<evidence type="ECO:0000313" key="2">
    <source>
        <dbReference type="Proteomes" id="UP001597283"/>
    </source>
</evidence>
<organism evidence="1 2">
    <name type="scientific">Sphingomonas floccifaciens</name>
    <dbReference type="NCBI Taxonomy" id="1844115"/>
    <lineage>
        <taxon>Bacteria</taxon>
        <taxon>Pseudomonadati</taxon>
        <taxon>Pseudomonadota</taxon>
        <taxon>Alphaproteobacteria</taxon>
        <taxon>Sphingomonadales</taxon>
        <taxon>Sphingomonadaceae</taxon>
        <taxon>Sphingomonas</taxon>
    </lineage>
</organism>
<protein>
    <recommendedName>
        <fullName evidence="3">DUF4129 domain-containing protein</fullName>
    </recommendedName>
</protein>
<evidence type="ECO:0000313" key="1">
    <source>
        <dbReference type="EMBL" id="MFD1787514.1"/>
    </source>
</evidence>
<keyword evidence="2" id="KW-1185">Reference proteome</keyword>
<name>A0ABW4ND71_9SPHN</name>
<gene>
    <name evidence="1" type="ORF">ACFSC3_08015</name>
</gene>
<comment type="caution">
    <text evidence="1">The sequence shown here is derived from an EMBL/GenBank/DDBJ whole genome shotgun (WGS) entry which is preliminary data.</text>
</comment>
<dbReference type="Proteomes" id="UP001597283">
    <property type="component" value="Unassembled WGS sequence"/>
</dbReference>
<dbReference type="EMBL" id="JBHUFC010000003">
    <property type="protein sequence ID" value="MFD1787514.1"/>
    <property type="molecule type" value="Genomic_DNA"/>
</dbReference>
<dbReference type="RefSeq" id="WP_380939888.1">
    <property type="nucleotide sequence ID" value="NZ_JBHUFC010000003.1"/>
</dbReference>
<accession>A0ABW4ND71</accession>
<proteinExistence type="predicted"/>